<dbReference type="RefSeq" id="WP_036452301.1">
    <property type="nucleotide sequence ID" value="NZ_AWQU01000085.1"/>
</dbReference>
<dbReference type="InterPro" id="IPR035684">
    <property type="entry name" value="ArgRS_core"/>
</dbReference>
<dbReference type="InterPro" id="IPR001278">
    <property type="entry name" value="Arg-tRNA-ligase"/>
</dbReference>
<evidence type="ECO:0000313" key="17">
    <source>
        <dbReference type="Proteomes" id="UP000028523"/>
    </source>
</evidence>
<dbReference type="CDD" id="cd00671">
    <property type="entry name" value="ArgRS_core"/>
    <property type="match status" value="1"/>
</dbReference>
<dbReference type="GO" id="GO:0005524">
    <property type="term" value="F:ATP binding"/>
    <property type="evidence" value="ECO:0007669"/>
    <property type="project" value="UniProtKB-KW"/>
</dbReference>
<gene>
    <name evidence="16" type="primary">argS</name>
    <name evidence="16" type="ORF">P271_171</name>
</gene>
<dbReference type="SUPFAM" id="SSF52374">
    <property type="entry name" value="Nucleotidylyl transferase"/>
    <property type="match status" value="1"/>
</dbReference>
<dbReference type="GO" id="GO:0006420">
    <property type="term" value="P:arginyl-tRNA aminoacylation"/>
    <property type="evidence" value="ECO:0007669"/>
    <property type="project" value="UniProtKB-UniRule"/>
</dbReference>
<feature type="domain" description="Arginyl tRNA synthetase N-terminal" evidence="15">
    <location>
        <begin position="4"/>
        <end position="90"/>
    </location>
</feature>
<dbReference type="GO" id="GO:0004814">
    <property type="term" value="F:arginine-tRNA ligase activity"/>
    <property type="evidence" value="ECO:0007669"/>
    <property type="project" value="UniProtKB-UniRule"/>
</dbReference>
<organism evidence="16 17">
    <name type="scientific">Malacoplasma iowae DK-CPA</name>
    <dbReference type="NCBI Taxonomy" id="1394179"/>
    <lineage>
        <taxon>Bacteria</taxon>
        <taxon>Bacillati</taxon>
        <taxon>Mycoplasmatota</taxon>
        <taxon>Mycoplasmoidales</taxon>
        <taxon>Mycoplasmoidaceae</taxon>
        <taxon>Malacoplasma</taxon>
    </lineage>
</organism>
<evidence type="ECO:0000259" key="14">
    <source>
        <dbReference type="SMART" id="SM00836"/>
    </source>
</evidence>
<keyword evidence="6 13" id="KW-0436">Ligase</keyword>
<dbReference type="PANTHER" id="PTHR11956:SF5">
    <property type="entry name" value="ARGININE--TRNA LIGASE, CYTOPLASMIC"/>
    <property type="match status" value="1"/>
</dbReference>
<protein>
    <recommendedName>
        <fullName evidence="4 12">Arginine--tRNA ligase</fullName>
        <ecNumber evidence="4 12">6.1.1.19</ecNumber>
    </recommendedName>
</protein>
<dbReference type="InterPro" id="IPR001412">
    <property type="entry name" value="aa-tRNA-synth_I_CS"/>
</dbReference>
<dbReference type="SMART" id="SM01016">
    <property type="entry name" value="Arg_tRNA_synt_N"/>
    <property type="match status" value="1"/>
</dbReference>
<dbReference type="AlphaFoldDB" id="A0A084U303"/>
<dbReference type="Pfam" id="PF05746">
    <property type="entry name" value="DALR_1"/>
    <property type="match status" value="1"/>
</dbReference>
<evidence type="ECO:0000256" key="4">
    <source>
        <dbReference type="ARBA" id="ARBA00012837"/>
    </source>
</evidence>
<dbReference type="FunFam" id="3.40.50.620:FF:000062">
    <property type="entry name" value="Arginine--tRNA ligase"/>
    <property type="match status" value="1"/>
</dbReference>
<dbReference type="Gene3D" id="3.30.1360.70">
    <property type="entry name" value="Arginyl tRNA synthetase N-terminal domain"/>
    <property type="match status" value="1"/>
</dbReference>
<evidence type="ECO:0000256" key="3">
    <source>
        <dbReference type="ARBA" id="ARBA00011245"/>
    </source>
</evidence>
<evidence type="ECO:0000256" key="2">
    <source>
        <dbReference type="ARBA" id="ARBA00005594"/>
    </source>
</evidence>
<dbReference type="SUPFAM" id="SSF47323">
    <property type="entry name" value="Anticodon-binding domain of a subclass of class I aminoacyl-tRNA synthetases"/>
    <property type="match status" value="1"/>
</dbReference>
<dbReference type="InterPro" id="IPR008909">
    <property type="entry name" value="DALR_anticod-bd"/>
</dbReference>
<evidence type="ECO:0000256" key="1">
    <source>
        <dbReference type="ARBA" id="ARBA00004496"/>
    </source>
</evidence>
<dbReference type="PRINTS" id="PR01038">
    <property type="entry name" value="TRNASYNTHARG"/>
</dbReference>
<dbReference type="EC" id="6.1.1.19" evidence="4 12"/>
<evidence type="ECO:0000256" key="7">
    <source>
        <dbReference type="ARBA" id="ARBA00022741"/>
    </source>
</evidence>
<reference evidence="16 17" key="1">
    <citation type="journal article" date="2014" name="PLoS ONE">
        <title>Reduction of Hydrogen Peroxide Accumulation and Toxicity by a Catalase from Mycoplasma iowae.</title>
        <authorList>
            <person name="Pritchard R.E."/>
            <person name="Prassinos A.J."/>
            <person name="Osborne J.D."/>
            <person name="Raviv Z."/>
            <person name="Balish M.F."/>
        </authorList>
    </citation>
    <scope>NUCLEOTIDE SEQUENCE [LARGE SCALE GENOMIC DNA]</scope>
    <source>
        <strain evidence="16 17">DK-CPA</strain>
    </source>
</reference>
<dbReference type="Pfam" id="PF03485">
    <property type="entry name" value="Arg_tRNA_synt_N"/>
    <property type="match status" value="1"/>
</dbReference>
<evidence type="ECO:0000256" key="11">
    <source>
        <dbReference type="ARBA" id="ARBA00049339"/>
    </source>
</evidence>
<evidence type="ECO:0000256" key="12">
    <source>
        <dbReference type="NCBIfam" id="TIGR00456"/>
    </source>
</evidence>
<evidence type="ECO:0000259" key="15">
    <source>
        <dbReference type="SMART" id="SM01016"/>
    </source>
</evidence>
<comment type="subunit">
    <text evidence="3">Monomer.</text>
</comment>
<comment type="caution">
    <text evidence="16">The sequence shown here is derived from an EMBL/GenBank/DDBJ whole genome shotgun (WGS) entry which is preliminary data.</text>
</comment>
<evidence type="ECO:0000256" key="13">
    <source>
        <dbReference type="RuleBase" id="RU363038"/>
    </source>
</evidence>
<dbReference type="Pfam" id="PF00750">
    <property type="entry name" value="tRNA-synt_1d"/>
    <property type="match status" value="1"/>
</dbReference>
<dbReference type="InterPro" id="IPR009080">
    <property type="entry name" value="tRNAsynth_Ia_anticodon-bd"/>
</dbReference>
<comment type="subcellular location">
    <subcellularLocation>
        <location evidence="1">Cytoplasm</location>
    </subcellularLocation>
</comment>
<dbReference type="SUPFAM" id="SSF55190">
    <property type="entry name" value="Arginyl-tRNA synthetase (ArgRS), N-terminal 'additional' domain"/>
    <property type="match status" value="1"/>
</dbReference>
<accession>A0A084U303</accession>
<dbReference type="InterPro" id="IPR014729">
    <property type="entry name" value="Rossmann-like_a/b/a_fold"/>
</dbReference>
<keyword evidence="10 13" id="KW-0030">Aminoacyl-tRNA synthetase</keyword>
<evidence type="ECO:0000256" key="5">
    <source>
        <dbReference type="ARBA" id="ARBA00022490"/>
    </source>
</evidence>
<proteinExistence type="inferred from homology"/>
<dbReference type="Proteomes" id="UP000028523">
    <property type="component" value="Unassembled WGS sequence"/>
</dbReference>
<dbReference type="Gene3D" id="3.40.50.620">
    <property type="entry name" value="HUPs"/>
    <property type="match status" value="1"/>
</dbReference>
<dbReference type="PANTHER" id="PTHR11956">
    <property type="entry name" value="ARGINYL-TRNA SYNTHETASE"/>
    <property type="match status" value="1"/>
</dbReference>
<dbReference type="SMART" id="SM00836">
    <property type="entry name" value="DALR_1"/>
    <property type="match status" value="1"/>
</dbReference>
<evidence type="ECO:0000313" key="16">
    <source>
        <dbReference type="EMBL" id="KFB07339.1"/>
    </source>
</evidence>
<keyword evidence="7 13" id="KW-0547">Nucleotide-binding</keyword>
<keyword evidence="17" id="KW-1185">Reference proteome</keyword>
<comment type="catalytic activity">
    <reaction evidence="11">
        <text>tRNA(Arg) + L-arginine + ATP = L-arginyl-tRNA(Arg) + AMP + diphosphate</text>
        <dbReference type="Rhea" id="RHEA:20301"/>
        <dbReference type="Rhea" id="RHEA-COMP:9658"/>
        <dbReference type="Rhea" id="RHEA-COMP:9673"/>
        <dbReference type="ChEBI" id="CHEBI:30616"/>
        <dbReference type="ChEBI" id="CHEBI:32682"/>
        <dbReference type="ChEBI" id="CHEBI:33019"/>
        <dbReference type="ChEBI" id="CHEBI:78442"/>
        <dbReference type="ChEBI" id="CHEBI:78513"/>
        <dbReference type="ChEBI" id="CHEBI:456215"/>
        <dbReference type="EC" id="6.1.1.19"/>
    </reaction>
</comment>
<keyword evidence="8 13" id="KW-0067">ATP-binding</keyword>
<evidence type="ECO:0000256" key="8">
    <source>
        <dbReference type="ARBA" id="ARBA00022840"/>
    </source>
</evidence>
<dbReference type="GO" id="GO:0005737">
    <property type="term" value="C:cytoplasm"/>
    <property type="evidence" value="ECO:0007669"/>
    <property type="project" value="UniProtKB-SubCell"/>
</dbReference>
<dbReference type="PROSITE" id="PS00178">
    <property type="entry name" value="AA_TRNA_LIGASE_I"/>
    <property type="match status" value="1"/>
</dbReference>
<dbReference type="EMBL" id="AWQU01000085">
    <property type="protein sequence ID" value="KFB07339.1"/>
    <property type="molecule type" value="Genomic_DNA"/>
</dbReference>
<dbReference type="NCBIfam" id="TIGR00456">
    <property type="entry name" value="argS"/>
    <property type="match status" value="1"/>
</dbReference>
<dbReference type="InterPro" id="IPR036695">
    <property type="entry name" value="Arg-tRNA-synth_N_sf"/>
</dbReference>
<name>A0A084U303_MALIO</name>
<evidence type="ECO:0000256" key="9">
    <source>
        <dbReference type="ARBA" id="ARBA00022917"/>
    </source>
</evidence>
<keyword evidence="9 13" id="KW-0648">Protein biosynthesis</keyword>
<evidence type="ECO:0000256" key="10">
    <source>
        <dbReference type="ARBA" id="ARBA00023146"/>
    </source>
</evidence>
<dbReference type="InterPro" id="IPR005148">
    <property type="entry name" value="Arg-tRNA-synth_N"/>
</dbReference>
<sequence>MIKNTLLSLIEKDIKKFLLDKYSIKKININVDKTKSINLGDFTTNAAMVSSSILKKDVMEIGENIKEELMKTNLFEKVEIVKPGFINMFLNSETRFKLIKQIIKEEKDYGQFARKKMKYNIEYVSANPTGSLHIGHARNAALGMTLSNIWLKNGIAVTREYYINDGGSQIDKLGMSTFYRYLQLNGKKVKMDPDYYQGEEPKNIAKQIYEKYGDKFVNVSYDKTKIDDEEVFEFFKTFSKNSCMDFIKKDLKEFRVKFDRYYPESNIYKLNLIDKTIKKLGKNVYEKDGAVWLKSTKFNDDKDRVLIKSDKKFTYFLPDIAYHNIKITRKDGVTKLFNIWGADHNSYVTRMTAALQCFGFKPDIMHVIIMQMVKLTKNGEEFKMSKRSGQSLTLRDLISTIGVESSRWLLVSQASEAHLEIDVQQFTNKSYDEHLYYVFYAYARINKLLQKGNKLVKNKKVNNFDKITLDKEKELINMMFYYPHTIDNISKSYEVQKLPTFLYNLAMIFHSYYNETKIFSDNSDIELLTQRVMLLNALKWTIKSCLSLFDIEPKNKL</sequence>
<keyword evidence="5" id="KW-0963">Cytoplasm</keyword>
<dbReference type="Gene3D" id="1.10.730.10">
    <property type="entry name" value="Isoleucyl-tRNA Synthetase, Domain 1"/>
    <property type="match status" value="1"/>
</dbReference>
<evidence type="ECO:0000256" key="6">
    <source>
        <dbReference type="ARBA" id="ARBA00022598"/>
    </source>
</evidence>
<comment type="similarity">
    <text evidence="2 13">Belongs to the class-I aminoacyl-tRNA synthetase family.</text>
</comment>
<feature type="domain" description="DALR anticodon binding" evidence="14">
    <location>
        <begin position="438"/>
        <end position="557"/>
    </location>
</feature>